<dbReference type="AlphaFoldDB" id="A0A0B7AS37"/>
<dbReference type="EMBL" id="HACG01036822">
    <property type="protein sequence ID" value="CEK83687.1"/>
    <property type="molecule type" value="Transcribed_RNA"/>
</dbReference>
<dbReference type="PROSITE" id="PS50092">
    <property type="entry name" value="TSP1"/>
    <property type="match status" value="1"/>
</dbReference>
<keyword evidence="6" id="KW-0732">Signal</keyword>
<dbReference type="Pfam" id="PF19236">
    <property type="entry name" value="ADAMTS_CR_3"/>
    <property type="match status" value="1"/>
</dbReference>
<dbReference type="GO" id="GO:0030198">
    <property type="term" value="P:extracellular matrix organization"/>
    <property type="evidence" value="ECO:0007669"/>
    <property type="project" value="InterPro"/>
</dbReference>
<feature type="domain" description="ADAMTS/ADAMTS-like Spacer 1" evidence="7">
    <location>
        <begin position="193"/>
        <end position="306"/>
    </location>
</feature>
<proteinExistence type="predicted"/>
<dbReference type="PANTHER" id="PTHR13723">
    <property type="entry name" value="ADAMTS A DISINTEGRIN AND METALLOPROTEASE WITH THROMBOSPONDIN MOTIFS PROTEASE"/>
    <property type="match status" value="1"/>
</dbReference>
<evidence type="ECO:0000256" key="5">
    <source>
        <dbReference type="SAM" id="MobiDB-lite"/>
    </source>
</evidence>
<reference evidence="10" key="1">
    <citation type="submission" date="2014-12" db="EMBL/GenBank/DDBJ databases">
        <title>Insight into the proteome of Arion vulgaris.</title>
        <authorList>
            <person name="Aradska J."/>
            <person name="Bulat T."/>
            <person name="Smidak R."/>
            <person name="Sarate P."/>
            <person name="Gangsoo J."/>
            <person name="Sialana F."/>
            <person name="Bilban M."/>
            <person name="Lubec G."/>
        </authorList>
    </citation>
    <scope>NUCLEOTIDE SEQUENCE</scope>
    <source>
        <tissue evidence="10">Skin</tissue>
    </source>
</reference>
<feature type="region of interest" description="Disordered" evidence="5">
    <location>
        <begin position="322"/>
        <end position="387"/>
    </location>
</feature>
<protein>
    <submittedName>
        <fullName evidence="10">Uncharacterized protein</fullName>
    </submittedName>
</protein>
<dbReference type="GO" id="GO:0005576">
    <property type="term" value="C:extracellular region"/>
    <property type="evidence" value="ECO:0007669"/>
    <property type="project" value="UniProtKB-SubCell"/>
</dbReference>
<feature type="chain" id="PRO_5007391729" evidence="6">
    <location>
        <begin position="22"/>
        <end position="413"/>
    </location>
</feature>
<dbReference type="InterPro" id="IPR010294">
    <property type="entry name" value="ADAMTS_spacer1"/>
</dbReference>
<dbReference type="PRINTS" id="PR01857">
    <property type="entry name" value="ADAMTSFAMILY"/>
</dbReference>
<dbReference type="GO" id="GO:0031012">
    <property type="term" value="C:extracellular matrix"/>
    <property type="evidence" value="ECO:0007669"/>
    <property type="project" value="TreeGrafter"/>
</dbReference>
<dbReference type="InterPro" id="IPR050439">
    <property type="entry name" value="ADAMTS_ADAMTS-like"/>
</dbReference>
<dbReference type="Pfam" id="PF05986">
    <property type="entry name" value="ADAMTS_spacer1"/>
    <property type="match status" value="1"/>
</dbReference>
<evidence type="ECO:0000256" key="4">
    <source>
        <dbReference type="PIRSR" id="PIRSR613273-3"/>
    </source>
</evidence>
<dbReference type="PANTHER" id="PTHR13723:SF281">
    <property type="entry name" value="PAPILIN"/>
    <property type="match status" value="1"/>
</dbReference>
<feature type="non-terminal residue" evidence="10">
    <location>
        <position position="413"/>
    </location>
</feature>
<keyword evidence="2" id="KW-0964">Secreted</keyword>
<dbReference type="GO" id="GO:0004222">
    <property type="term" value="F:metalloendopeptidase activity"/>
    <property type="evidence" value="ECO:0007669"/>
    <property type="project" value="TreeGrafter"/>
</dbReference>
<feature type="domain" description="ADAMTS/ADAMTS-like cysteine-rich" evidence="8">
    <location>
        <begin position="121"/>
        <end position="191"/>
    </location>
</feature>
<feature type="compositionally biased region" description="Polar residues" evidence="5">
    <location>
        <begin position="349"/>
        <end position="368"/>
    </location>
</feature>
<dbReference type="InterPro" id="IPR000884">
    <property type="entry name" value="TSP1_rpt"/>
</dbReference>
<evidence type="ECO:0000259" key="7">
    <source>
        <dbReference type="Pfam" id="PF05986"/>
    </source>
</evidence>
<sequence length="413" mass="44924">MKFLCGSIWIIVLMFQNDVRGNQILHSEYWSEWSTWSLCSAECEYGISTRTRECLRSNTDLQNVLHENSSLCNGAKSQVKICSLKPCPPGETSRHQQSCSQFNSRMFSGKQYIWEPIIHPNDACKLSCRAKGVHFYANLADKAHDGAPCKVGMTEAACVHGVCKQVGCDGVVESGAVKDTCGVCSGDNSSCQTISGIFTSTNLKRGLNYVISIPAGSTSINITELQASRNLLILQTGTGKTFINNDTRSPISAVVEAAGTVFTYGAKSISNPKETIISPGPTNISVILKFLMRGSNPGIMYTFSVPKEVSDTVIQQIRHHSKPVELPPEPNSKNHHNFQASSSDDDESISYTNLAVNPSNIESSSTQPIFGHHHSPDNHDTNLDPLQGVSTIDITHDETPKPLSFESPSVTSL</sequence>
<dbReference type="Gene3D" id="2.20.100.10">
    <property type="entry name" value="Thrombospondin type-1 (TSP1) repeat"/>
    <property type="match status" value="1"/>
</dbReference>
<evidence type="ECO:0000259" key="8">
    <source>
        <dbReference type="Pfam" id="PF19236"/>
    </source>
</evidence>
<dbReference type="EMBL" id="HACG01036823">
    <property type="protein sequence ID" value="CEK83688.1"/>
    <property type="molecule type" value="Transcribed_RNA"/>
</dbReference>
<evidence type="ECO:0000313" key="10">
    <source>
        <dbReference type="EMBL" id="CEK83688.1"/>
    </source>
</evidence>
<evidence type="ECO:0000313" key="9">
    <source>
        <dbReference type="EMBL" id="CEK83687.1"/>
    </source>
</evidence>
<comment type="subcellular location">
    <subcellularLocation>
        <location evidence="1">Secreted</location>
    </subcellularLocation>
</comment>
<dbReference type="InterPro" id="IPR013273">
    <property type="entry name" value="ADAMTS/ADAMTS-like"/>
</dbReference>
<dbReference type="InterPro" id="IPR045371">
    <property type="entry name" value="ADAMTS_CR_3"/>
</dbReference>
<feature type="disulfide bond" evidence="4">
    <location>
        <begin position="39"/>
        <end position="82"/>
    </location>
</feature>
<evidence type="ECO:0000256" key="6">
    <source>
        <dbReference type="SAM" id="SignalP"/>
    </source>
</evidence>
<feature type="signal peptide" evidence="6">
    <location>
        <begin position="1"/>
        <end position="21"/>
    </location>
</feature>
<evidence type="ECO:0000256" key="3">
    <source>
        <dbReference type="ARBA" id="ARBA00023157"/>
    </source>
</evidence>
<dbReference type="GO" id="GO:0006508">
    <property type="term" value="P:proteolysis"/>
    <property type="evidence" value="ECO:0007669"/>
    <property type="project" value="TreeGrafter"/>
</dbReference>
<dbReference type="SMART" id="SM00209">
    <property type="entry name" value="TSP1"/>
    <property type="match status" value="1"/>
</dbReference>
<dbReference type="Gene3D" id="2.60.120.830">
    <property type="match status" value="1"/>
</dbReference>
<dbReference type="Pfam" id="PF00090">
    <property type="entry name" value="TSP_1"/>
    <property type="match status" value="1"/>
</dbReference>
<dbReference type="InterPro" id="IPR036383">
    <property type="entry name" value="TSP1_rpt_sf"/>
</dbReference>
<evidence type="ECO:0000256" key="2">
    <source>
        <dbReference type="ARBA" id="ARBA00022525"/>
    </source>
</evidence>
<gene>
    <name evidence="10" type="primary">ORF138526</name>
    <name evidence="9" type="synonym">ORF138523</name>
</gene>
<feature type="disulfide bond" evidence="4">
    <location>
        <begin position="43"/>
        <end position="87"/>
    </location>
</feature>
<organism evidence="10">
    <name type="scientific">Arion vulgaris</name>
    <dbReference type="NCBI Taxonomy" id="1028688"/>
    <lineage>
        <taxon>Eukaryota</taxon>
        <taxon>Metazoa</taxon>
        <taxon>Spiralia</taxon>
        <taxon>Lophotrochozoa</taxon>
        <taxon>Mollusca</taxon>
        <taxon>Gastropoda</taxon>
        <taxon>Heterobranchia</taxon>
        <taxon>Euthyneura</taxon>
        <taxon>Panpulmonata</taxon>
        <taxon>Eupulmonata</taxon>
        <taxon>Stylommatophora</taxon>
        <taxon>Helicina</taxon>
        <taxon>Arionoidea</taxon>
        <taxon>Arionidae</taxon>
        <taxon>Arion</taxon>
    </lineage>
</organism>
<evidence type="ECO:0000256" key="1">
    <source>
        <dbReference type="ARBA" id="ARBA00004613"/>
    </source>
</evidence>
<keyword evidence="3 4" id="KW-1015">Disulfide bond</keyword>
<name>A0A0B7AS37_9EUPU</name>
<feature type="disulfide bond" evidence="4">
    <location>
        <begin position="54"/>
        <end position="72"/>
    </location>
</feature>
<accession>A0A0B7AS37</accession>
<dbReference type="SUPFAM" id="SSF82895">
    <property type="entry name" value="TSP-1 type 1 repeat"/>
    <property type="match status" value="1"/>
</dbReference>